<feature type="compositionally biased region" description="Basic residues" evidence="1">
    <location>
        <begin position="169"/>
        <end position="182"/>
    </location>
</feature>
<dbReference type="Proteomes" id="UP000704712">
    <property type="component" value="Unassembled WGS sequence"/>
</dbReference>
<dbReference type="EMBL" id="JAACNO010003265">
    <property type="protein sequence ID" value="KAF4127458.1"/>
    <property type="molecule type" value="Genomic_DNA"/>
</dbReference>
<evidence type="ECO:0000256" key="1">
    <source>
        <dbReference type="SAM" id="MobiDB-lite"/>
    </source>
</evidence>
<sequence length="194" mass="21959">MRKKGYGVRDNTEDPKLAPSKGVAKNDKLLRYVQSEHKKGNLNCFVEHLEPKVSRDTSANGETNEWVMQMMEDEASHDMGCAARAVMLMVEPRVNINLEKGEARRQDGDTWSVRRDEEGTSTDAVKASMVDTVLIMIQGDAVSSKVTISDDESFATREQKCSVGQARRERQKARNQAKHQHIKILQAKRWSAER</sequence>
<accession>A0A8S9TN99</accession>
<protein>
    <submittedName>
        <fullName evidence="2">Uncharacterized protein</fullName>
    </submittedName>
</protein>
<proteinExistence type="predicted"/>
<dbReference type="AlphaFoldDB" id="A0A8S9TN99"/>
<feature type="region of interest" description="Disordered" evidence="1">
    <location>
        <begin position="1"/>
        <end position="21"/>
    </location>
</feature>
<evidence type="ECO:0000313" key="3">
    <source>
        <dbReference type="Proteomes" id="UP000704712"/>
    </source>
</evidence>
<name>A0A8S9TN99_PHYIN</name>
<reference evidence="2" key="1">
    <citation type="submission" date="2020-03" db="EMBL/GenBank/DDBJ databases">
        <title>Hybrid Assembly of Korean Phytophthora infestans isolates.</title>
        <authorList>
            <person name="Prokchorchik M."/>
            <person name="Lee Y."/>
            <person name="Seo J."/>
            <person name="Cho J.-H."/>
            <person name="Park Y.-E."/>
            <person name="Jang D.-C."/>
            <person name="Im J.-S."/>
            <person name="Choi J.-G."/>
            <person name="Park H.-J."/>
            <person name="Lee G.-B."/>
            <person name="Lee Y.-G."/>
            <person name="Hong S.-Y."/>
            <person name="Cho K."/>
            <person name="Sohn K.H."/>
        </authorList>
    </citation>
    <scope>NUCLEOTIDE SEQUENCE</scope>
    <source>
        <strain evidence="2">KR_2_A2</strain>
    </source>
</reference>
<organism evidence="2 3">
    <name type="scientific">Phytophthora infestans</name>
    <name type="common">Potato late blight agent</name>
    <name type="synonym">Botrytis infestans</name>
    <dbReference type="NCBI Taxonomy" id="4787"/>
    <lineage>
        <taxon>Eukaryota</taxon>
        <taxon>Sar</taxon>
        <taxon>Stramenopiles</taxon>
        <taxon>Oomycota</taxon>
        <taxon>Peronosporomycetes</taxon>
        <taxon>Peronosporales</taxon>
        <taxon>Peronosporaceae</taxon>
        <taxon>Phytophthora</taxon>
    </lineage>
</organism>
<feature type="region of interest" description="Disordered" evidence="1">
    <location>
        <begin position="151"/>
        <end position="194"/>
    </location>
</feature>
<gene>
    <name evidence="2" type="ORF">GN958_ATG23333</name>
</gene>
<comment type="caution">
    <text evidence="2">The sequence shown here is derived from an EMBL/GenBank/DDBJ whole genome shotgun (WGS) entry which is preliminary data.</text>
</comment>
<evidence type="ECO:0000313" key="2">
    <source>
        <dbReference type="EMBL" id="KAF4127458.1"/>
    </source>
</evidence>